<evidence type="ECO:0000256" key="2">
    <source>
        <dbReference type="SAM" id="Coils"/>
    </source>
</evidence>
<dbReference type="Gene3D" id="2.40.50.100">
    <property type="match status" value="1"/>
</dbReference>
<dbReference type="AlphaFoldDB" id="J9F6Y7"/>
<reference evidence="7" key="1">
    <citation type="journal article" date="2012" name="PLoS ONE">
        <title>Gene sets for utilization of primary and secondary nutrition supplies in the distal gut of endangered iberian lynx.</title>
        <authorList>
            <person name="Alcaide M."/>
            <person name="Messina E."/>
            <person name="Richter M."/>
            <person name="Bargiela R."/>
            <person name="Peplies J."/>
            <person name="Huws S.A."/>
            <person name="Newbold C.J."/>
            <person name="Golyshin P.N."/>
            <person name="Simon M.A."/>
            <person name="Lopez G."/>
            <person name="Yakimov M.M."/>
            <person name="Ferrer M."/>
        </authorList>
    </citation>
    <scope>NUCLEOTIDE SEQUENCE</scope>
</reference>
<dbReference type="Pfam" id="PF25967">
    <property type="entry name" value="RND-MFP_C"/>
    <property type="match status" value="1"/>
</dbReference>
<feature type="domain" description="Multidrug resistance protein MdtA-like C-terminal permuted SH3" evidence="6">
    <location>
        <begin position="294"/>
        <end position="354"/>
    </location>
</feature>
<sequence length="390" mass="41821">MKKIALWMLAATLLTSCGSKSNQMPEANKDFAVVTVQTSEADLKTTYPATIRGMQDIEIRPKVSGYLTKLLVDEGSVVSKGQPLFLIDSEQYRASVKAAQAQVRVCKATIATQKLTVENKRMLHKQNIISNYDLQMAENTLASYEAQLAAAEANLQSAQDNLRWCTVISPADGVVGMIPYRVGSLVSASSAQALTTVSNISQMYVYFSMTEKQLLGLTREQGGLQAAIQNMPAVSLVLADGTQFSQTGVVSTVSGVIDSSTGSVQMRATFKNEGNILRSGGTGSILVPVHQKDAILVQQKATFDIQNKKFVYVLGPGNKVAAREITVLPQNDGSTYVVTSGLKVGERIVVDGVNQLKNGMQINPITLAQAAAAEQKAKKALKEGKMPGEN</sequence>
<dbReference type="PANTHER" id="PTHR30158">
    <property type="entry name" value="ACRA/E-RELATED COMPONENT OF DRUG EFFLUX TRANSPORTER"/>
    <property type="match status" value="1"/>
</dbReference>
<comment type="caution">
    <text evidence="7">The sequence shown here is derived from an EMBL/GenBank/DDBJ whole genome shotgun (WGS) entry which is preliminary data.</text>
</comment>
<dbReference type="Gene3D" id="2.40.420.20">
    <property type="match status" value="1"/>
</dbReference>
<dbReference type="Gene3D" id="1.10.287.470">
    <property type="entry name" value="Helix hairpin bin"/>
    <property type="match status" value="1"/>
</dbReference>
<accession>J9F6Y7</accession>
<evidence type="ECO:0000313" key="7">
    <source>
        <dbReference type="EMBL" id="EJW90661.1"/>
    </source>
</evidence>
<gene>
    <name evidence="7" type="ORF">EVA_21232</name>
</gene>
<dbReference type="GO" id="GO:0046677">
    <property type="term" value="P:response to antibiotic"/>
    <property type="evidence" value="ECO:0007669"/>
    <property type="project" value="TreeGrafter"/>
</dbReference>
<dbReference type="GO" id="GO:0005886">
    <property type="term" value="C:plasma membrane"/>
    <property type="evidence" value="ECO:0007669"/>
    <property type="project" value="TreeGrafter"/>
</dbReference>
<name>J9F6Y7_9ZZZZ</name>
<dbReference type="InterPro" id="IPR058624">
    <property type="entry name" value="MdtA-like_HH"/>
</dbReference>
<evidence type="ECO:0000259" key="6">
    <source>
        <dbReference type="Pfam" id="PF25967"/>
    </source>
</evidence>
<comment type="subcellular location">
    <subcellularLocation>
        <location evidence="1">Cell envelope</location>
    </subcellularLocation>
</comment>
<evidence type="ECO:0000259" key="4">
    <source>
        <dbReference type="Pfam" id="PF25917"/>
    </source>
</evidence>
<dbReference type="Pfam" id="PF25944">
    <property type="entry name" value="Beta-barrel_RND"/>
    <property type="match status" value="1"/>
</dbReference>
<feature type="domain" description="Multidrug resistance protein MdtA-like barrel-sandwich hybrid" evidence="4">
    <location>
        <begin position="57"/>
        <end position="197"/>
    </location>
</feature>
<dbReference type="Gene3D" id="2.40.30.170">
    <property type="match status" value="1"/>
</dbReference>
<dbReference type="GO" id="GO:0022857">
    <property type="term" value="F:transmembrane transporter activity"/>
    <property type="evidence" value="ECO:0007669"/>
    <property type="project" value="InterPro"/>
</dbReference>
<dbReference type="InterPro" id="IPR058627">
    <property type="entry name" value="MdtA-like_C"/>
</dbReference>
<evidence type="ECO:0000256" key="1">
    <source>
        <dbReference type="ARBA" id="ARBA00004196"/>
    </source>
</evidence>
<evidence type="ECO:0000259" key="3">
    <source>
        <dbReference type="Pfam" id="PF25876"/>
    </source>
</evidence>
<proteinExistence type="predicted"/>
<organism evidence="7">
    <name type="scientific">gut metagenome</name>
    <dbReference type="NCBI Taxonomy" id="749906"/>
    <lineage>
        <taxon>unclassified sequences</taxon>
        <taxon>metagenomes</taxon>
        <taxon>organismal metagenomes</taxon>
    </lineage>
</organism>
<dbReference type="InterPro" id="IPR058625">
    <property type="entry name" value="MdtA-like_BSH"/>
</dbReference>
<dbReference type="SUPFAM" id="SSF111369">
    <property type="entry name" value="HlyD-like secretion proteins"/>
    <property type="match status" value="1"/>
</dbReference>
<keyword evidence="2" id="KW-0175">Coiled coil</keyword>
<dbReference type="NCBIfam" id="TIGR01730">
    <property type="entry name" value="RND_mfp"/>
    <property type="match status" value="1"/>
</dbReference>
<feature type="domain" description="Multidrug resistance protein MdtA-like beta-barrel" evidence="5">
    <location>
        <begin position="203"/>
        <end position="284"/>
    </location>
</feature>
<dbReference type="PANTHER" id="PTHR30158:SF23">
    <property type="entry name" value="MULTIDRUG RESISTANCE PROTEIN MEXA"/>
    <property type="match status" value="1"/>
</dbReference>
<dbReference type="Pfam" id="PF25917">
    <property type="entry name" value="BSH_RND"/>
    <property type="match status" value="1"/>
</dbReference>
<dbReference type="InterPro" id="IPR006143">
    <property type="entry name" value="RND_pump_MFP"/>
</dbReference>
<protein>
    <submittedName>
        <fullName evidence="7">Multidrug resistance protein, AcrA/AcrE family</fullName>
    </submittedName>
</protein>
<dbReference type="Pfam" id="PF25876">
    <property type="entry name" value="HH_MFP_RND"/>
    <property type="match status" value="1"/>
</dbReference>
<feature type="domain" description="Multidrug resistance protein MdtA-like alpha-helical hairpin" evidence="3">
    <location>
        <begin position="97"/>
        <end position="164"/>
    </location>
</feature>
<dbReference type="InterPro" id="IPR058626">
    <property type="entry name" value="MdtA-like_b-barrel"/>
</dbReference>
<dbReference type="EMBL" id="AMCI01008694">
    <property type="protein sequence ID" value="EJW90661.1"/>
    <property type="molecule type" value="Genomic_DNA"/>
</dbReference>
<dbReference type="GO" id="GO:0030313">
    <property type="term" value="C:cell envelope"/>
    <property type="evidence" value="ECO:0007669"/>
    <property type="project" value="UniProtKB-SubCell"/>
</dbReference>
<feature type="coiled-coil region" evidence="2">
    <location>
        <begin position="134"/>
        <end position="161"/>
    </location>
</feature>
<dbReference type="PROSITE" id="PS51257">
    <property type="entry name" value="PROKAR_LIPOPROTEIN"/>
    <property type="match status" value="1"/>
</dbReference>
<evidence type="ECO:0000259" key="5">
    <source>
        <dbReference type="Pfam" id="PF25944"/>
    </source>
</evidence>